<dbReference type="EnsemblProtists" id="EKX48857">
    <property type="protein sequence ID" value="EKX48857"/>
    <property type="gene ID" value="GUITHDRAFT_105481"/>
</dbReference>
<dbReference type="GO" id="GO:1903013">
    <property type="term" value="P:response to differentiation-inducing factor 1"/>
    <property type="evidence" value="ECO:0007669"/>
    <property type="project" value="TreeGrafter"/>
</dbReference>
<dbReference type="CDD" id="cd16968">
    <property type="entry name" value="Alpha_kinase_MHCK_like"/>
    <property type="match status" value="1"/>
</dbReference>
<dbReference type="GO" id="GO:0004674">
    <property type="term" value="F:protein serine/threonine kinase activity"/>
    <property type="evidence" value="ECO:0007669"/>
    <property type="project" value="UniProtKB-KW"/>
</dbReference>
<sequence>MQHFNIQDIFKLPAVTSLNNVEIPVRKNCEQNPPRHEMQSAKQLDDWKNAPICNPYAGPKELYAVENAVVKEYDPILKQWRQNAIKIQIERKPFAEGAMRSAYRMKILDGMDVHGRDRLFVLKLSKDPKENVKQYYKDVETQMEARKWAIDYNKSGAPKQVEFIPAMVVILVDRPLRPTCTMEKFVEGEYVKYNDNWSWCDEKRNTPQAFSHWTWEASGNNLLVCDLQGVGDCWTDPQIHTIDGRGFGKGNAGLQGIRQFLQQHKCNAICRALKLKSLTGRMKLADNGTQWGAALKKRTAMEPAASGSSLDDMPVGIGITIDGGFSQGLMLPLIVVAVKPGSVAAKSGKIQKGDFIIQVDKTPVQGASVSQVKHLIQGKAGTKESREQKKRKVNNKDVHQIVKEMLFQTKPEDKQEQKELEEQHHNPEPRPIKVMNGPAQPQVEKENNNRNLKVNPQALQGGIVFI</sequence>
<organism evidence="9">
    <name type="scientific">Guillardia theta (strain CCMP2712)</name>
    <name type="common">Cryptophyte</name>
    <dbReference type="NCBI Taxonomy" id="905079"/>
    <lineage>
        <taxon>Eukaryota</taxon>
        <taxon>Cryptophyceae</taxon>
        <taxon>Pyrenomonadales</taxon>
        <taxon>Geminigeraceae</taxon>
        <taxon>Guillardia</taxon>
    </lineage>
</organism>
<reference evidence="9 11" key="1">
    <citation type="journal article" date="2012" name="Nature">
        <title>Algal genomes reveal evolutionary mosaicism and the fate of nucleomorphs.</title>
        <authorList>
            <consortium name="DOE Joint Genome Institute"/>
            <person name="Curtis B.A."/>
            <person name="Tanifuji G."/>
            <person name="Burki F."/>
            <person name="Gruber A."/>
            <person name="Irimia M."/>
            <person name="Maruyama S."/>
            <person name="Arias M.C."/>
            <person name="Ball S.G."/>
            <person name="Gile G.H."/>
            <person name="Hirakawa Y."/>
            <person name="Hopkins J.F."/>
            <person name="Kuo A."/>
            <person name="Rensing S.A."/>
            <person name="Schmutz J."/>
            <person name="Symeonidi A."/>
            <person name="Elias M."/>
            <person name="Eveleigh R.J."/>
            <person name="Herman E.K."/>
            <person name="Klute M.J."/>
            <person name="Nakayama T."/>
            <person name="Obornik M."/>
            <person name="Reyes-Prieto A."/>
            <person name="Armbrust E.V."/>
            <person name="Aves S.J."/>
            <person name="Beiko R.G."/>
            <person name="Coutinho P."/>
            <person name="Dacks J.B."/>
            <person name="Durnford D.G."/>
            <person name="Fast N.M."/>
            <person name="Green B.R."/>
            <person name="Grisdale C.J."/>
            <person name="Hempel F."/>
            <person name="Henrissat B."/>
            <person name="Hoppner M.P."/>
            <person name="Ishida K."/>
            <person name="Kim E."/>
            <person name="Koreny L."/>
            <person name="Kroth P.G."/>
            <person name="Liu Y."/>
            <person name="Malik S.B."/>
            <person name="Maier U.G."/>
            <person name="McRose D."/>
            <person name="Mock T."/>
            <person name="Neilson J.A."/>
            <person name="Onodera N.T."/>
            <person name="Poole A.M."/>
            <person name="Pritham E.J."/>
            <person name="Richards T.A."/>
            <person name="Rocap G."/>
            <person name="Roy S.W."/>
            <person name="Sarai C."/>
            <person name="Schaack S."/>
            <person name="Shirato S."/>
            <person name="Slamovits C.H."/>
            <person name="Spencer D.F."/>
            <person name="Suzuki S."/>
            <person name="Worden A.Z."/>
            <person name="Zauner S."/>
            <person name="Barry K."/>
            <person name="Bell C."/>
            <person name="Bharti A.K."/>
            <person name="Crow J.A."/>
            <person name="Grimwood J."/>
            <person name="Kramer R."/>
            <person name="Lindquist E."/>
            <person name="Lucas S."/>
            <person name="Salamov A."/>
            <person name="McFadden G.I."/>
            <person name="Lane C.E."/>
            <person name="Keeling P.J."/>
            <person name="Gray M.W."/>
            <person name="Grigoriev I.V."/>
            <person name="Archibald J.M."/>
        </authorList>
    </citation>
    <scope>NUCLEOTIDE SEQUENCE</scope>
    <source>
        <strain evidence="9 11">CCMP2712</strain>
    </source>
</reference>
<evidence type="ECO:0000256" key="5">
    <source>
        <dbReference type="ARBA" id="ARBA00022840"/>
    </source>
</evidence>
<dbReference type="SMART" id="SM00811">
    <property type="entry name" value="Alpha_kinase"/>
    <property type="match status" value="1"/>
</dbReference>
<dbReference type="SUPFAM" id="SSF56112">
    <property type="entry name" value="Protein kinase-like (PK-like)"/>
    <property type="match status" value="1"/>
</dbReference>
<dbReference type="KEGG" id="gtt:GUITHDRAFT_105481"/>
<evidence type="ECO:0000259" key="8">
    <source>
        <dbReference type="PROSITE" id="PS51158"/>
    </source>
</evidence>
<evidence type="ECO:0000256" key="2">
    <source>
        <dbReference type="ARBA" id="ARBA00022679"/>
    </source>
</evidence>
<name>L1JKM4_GUITC</name>
<reference evidence="11" key="2">
    <citation type="submission" date="2012-11" db="EMBL/GenBank/DDBJ databases">
        <authorList>
            <person name="Kuo A."/>
            <person name="Curtis B.A."/>
            <person name="Tanifuji G."/>
            <person name="Burki F."/>
            <person name="Gruber A."/>
            <person name="Irimia M."/>
            <person name="Maruyama S."/>
            <person name="Arias M.C."/>
            <person name="Ball S.G."/>
            <person name="Gile G.H."/>
            <person name="Hirakawa Y."/>
            <person name="Hopkins J.F."/>
            <person name="Rensing S.A."/>
            <person name="Schmutz J."/>
            <person name="Symeonidi A."/>
            <person name="Elias M."/>
            <person name="Eveleigh R.J."/>
            <person name="Herman E.K."/>
            <person name="Klute M.J."/>
            <person name="Nakayama T."/>
            <person name="Obornik M."/>
            <person name="Reyes-Prieto A."/>
            <person name="Armbrust E.V."/>
            <person name="Aves S.J."/>
            <person name="Beiko R.G."/>
            <person name="Coutinho P."/>
            <person name="Dacks J.B."/>
            <person name="Durnford D.G."/>
            <person name="Fast N.M."/>
            <person name="Green B.R."/>
            <person name="Grisdale C."/>
            <person name="Hempe F."/>
            <person name="Henrissat B."/>
            <person name="Hoppner M.P."/>
            <person name="Ishida K.-I."/>
            <person name="Kim E."/>
            <person name="Koreny L."/>
            <person name="Kroth P.G."/>
            <person name="Liu Y."/>
            <person name="Malik S.-B."/>
            <person name="Maier U.G."/>
            <person name="McRose D."/>
            <person name="Mock T."/>
            <person name="Neilson J.A."/>
            <person name="Onodera N.T."/>
            <person name="Poole A.M."/>
            <person name="Pritham E.J."/>
            <person name="Richards T.A."/>
            <person name="Rocap G."/>
            <person name="Roy S.W."/>
            <person name="Sarai C."/>
            <person name="Schaack S."/>
            <person name="Shirato S."/>
            <person name="Slamovits C.H."/>
            <person name="Spencer D.F."/>
            <person name="Suzuki S."/>
            <person name="Worden A.Z."/>
            <person name="Zauner S."/>
            <person name="Barry K."/>
            <person name="Bell C."/>
            <person name="Bharti A.K."/>
            <person name="Crow J.A."/>
            <person name="Grimwood J."/>
            <person name="Kramer R."/>
            <person name="Lindquist E."/>
            <person name="Lucas S."/>
            <person name="Salamov A."/>
            <person name="McFadden G.I."/>
            <person name="Lane C.E."/>
            <person name="Keeling P.J."/>
            <person name="Gray M.W."/>
            <person name="Grigoriev I.V."/>
            <person name="Archibald J.M."/>
        </authorList>
    </citation>
    <scope>NUCLEOTIDE SEQUENCE</scope>
    <source>
        <strain evidence="11">CCMP2712</strain>
    </source>
</reference>
<keyword evidence="1" id="KW-0723">Serine/threonine-protein kinase</keyword>
<dbReference type="Proteomes" id="UP000011087">
    <property type="component" value="Unassembled WGS sequence"/>
</dbReference>
<dbReference type="HOGENOM" id="CLU_587204_0_0_1"/>
<evidence type="ECO:0000313" key="10">
    <source>
        <dbReference type="EnsemblProtists" id="EKX48857"/>
    </source>
</evidence>
<accession>L1JKM4</accession>
<keyword evidence="4" id="KW-0418">Kinase</keyword>
<dbReference type="EMBL" id="JH992984">
    <property type="protein sequence ID" value="EKX48857.1"/>
    <property type="molecule type" value="Genomic_DNA"/>
</dbReference>
<feature type="domain" description="PDZ" evidence="7">
    <location>
        <begin position="298"/>
        <end position="377"/>
    </location>
</feature>
<keyword evidence="5" id="KW-0067">ATP-binding</keyword>
<dbReference type="RefSeq" id="XP_005835837.1">
    <property type="nucleotide sequence ID" value="XM_005835780.1"/>
</dbReference>
<gene>
    <name evidence="9" type="ORF">GUITHDRAFT_105481</name>
</gene>
<feature type="domain" description="Alpha-type protein kinase" evidence="8">
    <location>
        <begin position="72"/>
        <end position="278"/>
    </location>
</feature>
<dbReference type="InterPro" id="IPR036034">
    <property type="entry name" value="PDZ_sf"/>
</dbReference>
<dbReference type="Gene3D" id="3.20.200.10">
    <property type="entry name" value="MHCK/EF2 kinase"/>
    <property type="match status" value="1"/>
</dbReference>
<evidence type="ECO:0000259" key="7">
    <source>
        <dbReference type="PROSITE" id="PS50106"/>
    </source>
</evidence>
<reference evidence="10" key="3">
    <citation type="submission" date="2015-06" db="UniProtKB">
        <authorList>
            <consortium name="EnsemblProtists"/>
        </authorList>
    </citation>
    <scope>IDENTIFICATION</scope>
</reference>
<dbReference type="PaxDb" id="55529-EKX48857"/>
<evidence type="ECO:0000313" key="9">
    <source>
        <dbReference type="EMBL" id="EKX48857.1"/>
    </source>
</evidence>
<dbReference type="Gene3D" id="3.30.200.20">
    <property type="entry name" value="Phosphorylase Kinase, domain 1"/>
    <property type="match status" value="2"/>
</dbReference>
<dbReference type="eggNOG" id="ENOG502QVA3">
    <property type="taxonomic scope" value="Eukaryota"/>
</dbReference>
<feature type="region of interest" description="Disordered" evidence="6">
    <location>
        <begin position="406"/>
        <end position="451"/>
    </location>
</feature>
<dbReference type="GeneID" id="17305419"/>
<dbReference type="CDD" id="cd00136">
    <property type="entry name" value="PDZ_canonical"/>
    <property type="match status" value="1"/>
</dbReference>
<proteinExistence type="predicted"/>
<evidence type="ECO:0000256" key="4">
    <source>
        <dbReference type="ARBA" id="ARBA00022777"/>
    </source>
</evidence>
<keyword evidence="3" id="KW-0547">Nucleotide-binding</keyword>
<dbReference type="PANTHER" id="PTHR45992:SF2">
    <property type="entry name" value="EUKARYOTIC ELONGATION FACTOR 2 KINASE"/>
    <property type="match status" value="1"/>
</dbReference>
<feature type="compositionally biased region" description="Basic and acidic residues" evidence="6">
    <location>
        <begin position="410"/>
        <end position="431"/>
    </location>
</feature>
<evidence type="ECO:0000313" key="11">
    <source>
        <dbReference type="Proteomes" id="UP000011087"/>
    </source>
</evidence>
<dbReference type="Pfam" id="PF02816">
    <property type="entry name" value="Alpha_kinase"/>
    <property type="match status" value="1"/>
</dbReference>
<dbReference type="Pfam" id="PF17820">
    <property type="entry name" value="PDZ_6"/>
    <property type="match status" value="1"/>
</dbReference>
<dbReference type="GO" id="GO:0005524">
    <property type="term" value="F:ATP binding"/>
    <property type="evidence" value="ECO:0007669"/>
    <property type="project" value="UniProtKB-KW"/>
</dbReference>
<dbReference type="InterPro" id="IPR051852">
    <property type="entry name" value="Alpha-type_PK"/>
</dbReference>
<evidence type="ECO:0000256" key="1">
    <source>
        <dbReference type="ARBA" id="ARBA00022527"/>
    </source>
</evidence>
<dbReference type="InterPro" id="IPR004166">
    <property type="entry name" value="a-kinase_dom"/>
</dbReference>
<dbReference type="InterPro" id="IPR041489">
    <property type="entry name" value="PDZ_6"/>
</dbReference>
<dbReference type="OrthoDB" id="301415at2759"/>
<dbReference type="STRING" id="905079.L1JKM4"/>
<keyword evidence="11" id="KW-1185">Reference proteome</keyword>
<evidence type="ECO:0008006" key="12">
    <source>
        <dbReference type="Google" id="ProtNLM"/>
    </source>
</evidence>
<dbReference type="SMART" id="SM00228">
    <property type="entry name" value="PDZ"/>
    <property type="match status" value="1"/>
</dbReference>
<dbReference type="InterPro" id="IPR011009">
    <property type="entry name" value="Kinase-like_dom_sf"/>
</dbReference>
<dbReference type="GO" id="GO:0031037">
    <property type="term" value="P:myosin II filament disassembly"/>
    <property type="evidence" value="ECO:0007669"/>
    <property type="project" value="TreeGrafter"/>
</dbReference>
<keyword evidence="2" id="KW-0808">Transferase</keyword>
<dbReference type="PANTHER" id="PTHR45992">
    <property type="entry name" value="EUKARYOTIC ELONGATION FACTOR 2 KINASE-RELATED"/>
    <property type="match status" value="1"/>
</dbReference>
<protein>
    <recommendedName>
        <fullName evidence="12">Alpha-type protein kinase domain-containing protein</fullName>
    </recommendedName>
</protein>
<dbReference type="InterPro" id="IPR001478">
    <property type="entry name" value="PDZ"/>
</dbReference>
<dbReference type="PROSITE" id="PS51158">
    <property type="entry name" value="ALPHA_KINASE"/>
    <property type="match status" value="1"/>
</dbReference>
<dbReference type="Gene3D" id="2.30.42.10">
    <property type="match status" value="1"/>
</dbReference>
<evidence type="ECO:0000256" key="6">
    <source>
        <dbReference type="SAM" id="MobiDB-lite"/>
    </source>
</evidence>
<dbReference type="SUPFAM" id="SSF50156">
    <property type="entry name" value="PDZ domain-like"/>
    <property type="match status" value="1"/>
</dbReference>
<dbReference type="PROSITE" id="PS50106">
    <property type="entry name" value="PDZ"/>
    <property type="match status" value="1"/>
</dbReference>
<dbReference type="AlphaFoldDB" id="L1JKM4"/>
<evidence type="ECO:0000256" key="3">
    <source>
        <dbReference type="ARBA" id="ARBA00022741"/>
    </source>
</evidence>